<feature type="binding site" evidence="11">
    <location>
        <position position="386"/>
    </location>
    <ligand>
        <name>GMP</name>
        <dbReference type="ChEBI" id="CHEBI:58115"/>
    </ligand>
</feature>
<keyword evidence="3 12" id="KW-0479">Metal-binding</keyword>
<evidence type="ECO:0000256" key="11">
    <source>
        <dbReference type="PIRSR" id="PIRSR601233-2"/>
    </source>
</evidence>
<dbReference type="GO" id="GO:0046872">
    <property type="term" value="F:metal ion binding"/>
    <property type="evidence" value="ECO:0007669"/>
    <property type="project" value="UniProtKB-UniRule"/>
</dbReference>
<sequence length="480" mass="52467">MDTEIIQGYNLVREGVNKWRIPKLGKMRVDAVVYVNDALKSLLYEDQSLRQLVNAATLPGVVEPVIGMPDIHEGFGLPIGGVMAIDKHGVISAGAVGYDINCGVRLLRTDLEARDLSKEILYKLIERIEHYVPTGIGKKGKHKGITRRIFDDVVHNGVEAVIRAGFGSREELDYIEEGGRLAGADISAVSKEAQERGEEQLGTLGGGNHFIEIQRVDRILDKKLAEAFGLFEGQIAVMIHTGSRGFGHQIATDYTKILWEAAKKYGIDVPEKGLAAAPIDSKEGKSYYRAMAAAVNFAFSNRQIIMYDVVKAFEDVLKKPAESMGFKLVYDVAHNIAKWERHGGRDLLVHRKGATRALPAGHNQNPTSYMQTGHPALIPGSMGTGSYVVVGTDELAESFFSVNHGAGRRLSRTKAKSITKQEFEKAMGDVIYNAGSYKDIVDESPLAYKDVEEVVSVLVKRGATIPVARLVPLAVVKGVD</sequence>
<dbReference type="Pfam" id="PF01139">
    <property type="entry name" value="RtcB"/>
    <property type="match status" value="1"/>
</dbReference>
<keyword evidence="4 11" id="KW-0547">Nucleotide-binding</keyword>
<evidence type="ECO:0000256" key="10">
    <source>
        <dbReference type="PIRSR" id="PIRSR601233-1"/>
    </source>
</evidence>
<dbReference type="GO" id="GO:0005525">
    <property type="term" value="F:GTP binding"/>
    <property type="evidence" value="ECO:0007669"/>
    <property type="project" value="UniProtKB-KW"/>
</dbReference>
<evidence type="ECO:0000256" key="8">
    <source>
        <dbReference type="ARBA" id="ARBA00047746"/>
    </source>
</evidence>
<feature type="binding site" evidence="11">
    <location>
        <begin position="404"/>
        <end position="407"/>
    </location>
    <ligand>
        <name>GMP</name>
        <dbReference type="ChEBI" id="CHEBI:58115"/>
    </ligand>
</feature>
<dbReference type="GO" id="GO:0003972">
    <property type="term" value="F:RNA ligase (ATP) activity"/>
    <property type="evidence" value="ECO:0007669"/>
    <property type="project" value="TreeGrafter"/>
</dbReference>
<proteinExistence type="inferred from homology"/>
<gene>
    <name evidence="13" type="primary">rtcB</name>
    <name evidence="14" type="ORF">SAMN05444406_12410</name>
</gene>
<organism evidence="14 15">
    <name type="scientific">Caldicoprobacter faecalis</name>
    <dbReference type="NCBI Taxonomy" id="937334"/>
    <lineage>
        <taxon>Bacteria</taxon>
        <taxon>Bacillati</taxon>
        <taxon>Bacillota</taxon>
        <taxon>Clostridia</taxon>
        <taxon>Caldicoprobacterales</taxon>
        <taxon>Caldicoprobacteraceae</taxon>
        <taxon>Caldicoprobacter</taxon>
    </lineage>
</organism>
<feature type="binding site" evidence="11">
    <location>
        <begin position="208"/>
        <end position="212"/>
    </location>
    <ligand>
        <name>GMP</name>
        <dbReference type="ChEBI" id="CHEBI:58115"/>
    </ligand>
</feature>
<evidence type="ECO:0000256" key="2">
    <source>
        <dbReference type="ARBA" id="ARBA00022598"/>
    </source>
</evidence>
<keyword evidence="15" id="KW-1185">Reference proteome</keyword>
<name>A0A1I5XB36_9FIRM</name>
<comment type="catalytic activity">
    <reaction evidence="8">
        <text>a 3'-end 3'-phospho-ribonucleotide-RNA + a 5'-end dephospho-ribonucleoside-RNA + GTP = a ribonucleotidyl-ribonucleotide-RNA + GMP + diphosphate</text>
        <dbReference type="Rhea" id="RHEA:68076"/>
        <dbReference type="Rhea" id="RHEA-COMP:10463"/>
        <dbReference type="Rhea" id="RHEA-COMP:13936"/>
        <dbReference type="Rhea" id="RHEA-COMP:17355"/>
        <dbReference type="ChEBI" id="CHEBI:33019"/>
        <dbReference type="ChEBI" id="CHEBI:37565"/>
        <dbReference type="ChEBI" id="CHEBI:58115"/>
        <dbReference type="ChEBI" id="CHEBI:83062"/>
        <dbReference type="ChEBI" id="CHEBI:138284"/>
        <dbReference type="ChEBI" id="CHEBI:173118"/>
        <dbReference type="EC" id="6.5.1.8"/>
    </reaction>
</comment>
<comment type="cofactor">
    <cofactor evidence="12 13">
        <name>Mn(2+)</name>
        <dbReference type="ChEBI" id="CHEBI:29035"/>
    </cofactor>
    <text evidence="12 13">Binds 2 manganese ions per subunit.</text>
</comment>
<feature type="binding site" evidence="12">
    <location>
        <position position="209"/>
    </location>
    <ligand>
        <name>Mn(2+)</name>
        <dbReference type="ChEBI" id="CHEBI:29035"/>
        <label>1</label>
    </ligand>
</feature>
<dbReference type="AlphaFoldDB" id="A0A1I5XB36"/>
<evidence type="ECO:0000256" key="3">
    <source>
        <dbReference type="ARBA" id="ARBA00022723"/>
    </source>
</evidence>
<feature type="binding site" evidence="11">
    <location>
        <begin position="379"/>
        <end position="382"/>
    </location>
    <ligand>
        <name>GMP</name>
        <dbReference type="ChEBI" id="CHEBI:58115"/>
    </ligand>
</feature>
<dbReference type="SUPFAM" id="SSF103365">
    <property type="entry name" value="Hypothetical protein PH1602"/>
    <property type="match status" value="1"/>
</dbReference>
<dbReference type="STRING" id="937334.SAMN05444406_12410"/>
<evidence type="ECO:0000256" key="13">
    <source>
        <dbReference type="RuleBase" id="RU371113"/>
    </source>
</evidence>
<dbReference type="OrthoDB" id="9802323at2"/>
<keyword evidence="7 12" id="KW-0464">Manganese</keyword>
<dbReference type="PANTHER" id="PTHR11118:SF1">
    <property type="entry name" value="RNA-SPLICING LIGASE RTCB HOMOLOG"/>
    <property type="match status" value="1"/>
</dbReference>
<evidence type="ECO:0000313" key="15">
    <source>
        <dbReference type="Proteomes" id="UP000198577"/>
    </source>
</evidence>
<feature type="active site" description="GMP-histidine intermediate" evidence="10">
    <location>
        <position position="404"/>
    </location>
</feature>
<evidence type="ECO:0000256" key="4">
    <source>
        <dbReference type="ARBA" id="ARBA00022741"/>
    </source>
</evidence>
<evidence type="ECO:0000256" key="5">
    <source>
        <dbReference type="ARBA" id="ARBA00022800"/>
    </source>
</evidence>
<comment type="subunit">
    <text evidence="13">Monomer.</text>
</comment>
<feature type="binding site" evidence="11">
    <location>
        <position position="477"/>
    </location>
    <ligand>
        <name>GMP</name>
        <dbReference type="ChEBI" id="CHEBI:58115"/>
    </ligand>
</feature>
<dbReference type="Proteomes" id="UP000198577">
    <property type="component" value="Unassembled WGS sequence"/>
</dbReference>
<dbReference type="PANTHER" id="PTHR11118">
    <property type="entry name" value="RNA-SPLICING LIGASE RTCB HOMOLOG"/>
    <property type="match status" value="1"/>
</dbReference>
<comment type="catalytic activity">
    <reaction evidence="9">
        <text>a 3'-end 2',3'-cyclophospho-ribonucleotide-RNA + a 5'-end dephospho-ribonucleoside-RNA + GTP + H2O = a ribonucleotidyl-ribonucleotide-RNA + GMP + diphosphate + H(+)</text>
        <dbReference type="Rhea" id="RHEA:68080"/>
        <dbReference type="Rhea" id="RHEA-COMP:10464"/>
        <dbReference type="Rhea" id="RHEA-COMP:13936"/>
        <dbReference type="Rhea" id="RHEA-COMP:17355"/>
        <dbReference type="ChEBI" id="CHEBI:15377"/>
        <dbReference type="ChEBI" id="CHEBI:15378"/>
        <dbReference type="ChEBI" id="CHEBI:33019"/>
        <dbReference type="ChEBI" id="CHEBI:37565"/>
        <dbReference type="ChEBI" id="CHEBI:58115"/>
        <dbReference type="ChEBI" id="CHEBI:83064"/>
        <dbReference type="ChEBI" id="CHEBI:138284"/>
        <dbReference type="ChEBI" id="CHEBI:173118"/>
        <dbReference type="EC" id="6.5.1.8"/>
    </reaction>
</comment>
<dbReference type="GO" id="GO:0006396">
    <property type="term" value="P:RNA processing"/>
    <property type="evidence" value="ECO:0007669"/>
    <property type="project" value="InterPro"/>
</dbReference>
<keyword evidence="5" id="KW-0692">RNA repair</keyword>
<dbReference type="RefSeq" id="WP_084054711.1">
    <property type="nucleotide sequence ID" value="NZ_FOXR01000024.1"/>
</dbReference>
<dbReference type="EC" id="6.5.1.-" evidence="13"/>
<keyword evidence="2 13" id="KW-0436">Ligase</keyword>
<reference evidence="14 15" key="1">
    <citation type="submission" date="2016-10" db="EMBL/GenBank/DDBJ databases">
        <authorList>
            <person name="de Groot N.N."/>
        </authorList>
    </citation>
    <scope>NUCLEOTIDE SEQUENCE [LARGE SCALE GENOMIC DNA]</scope>
    <source>
        <strain evidence="14 15">DSM 20678</strain>
    </source>
</reference>
<evidence type="ECO:0000256" key="6">
    <source>
        <dbReference type="ARBA" id="ARBA00023134"/>
    </source>
</evidence>
<keyword evidence="6 11" id="KW-0342">GTP-binding</keyword>
<evidence type="ECO:0000256" key="12">
    <source>
        <dbReference type="PIRSR" id="PIRSR601233-3"/>
    </source>
</evidence>
<dbReference type="GO" id="GO:0170057">
    <property type="term" value="F:RNA ligase (GTP) activity"/>
    <property type="evidence" value="ECO:0007669"/>
    <property type="project" value="UniProtKB-EC"/>
</dbReference>
<accession>A0A1I5XB36</accession>
<evidence type="ECO:0000256" key="7">
    <source>
        <dbReference type="ARBA" id="ARBA00023211"/>
    </source>
</evidence>
<dbReference type="EMBL" id="FOXR01000024">
    <property type="protein sequence ID" value="SFQ29170.1"/>
    <property type="molecule type" value="Genomic_DNA"/>
</dbReference>
<feature type="binding site" evidence="12">
    <location>
        <position position="334"/>
    </location>
    <ligand>
        <name>Mn(2+)</name>
        <dbReference type="ChEBI" id="CHEBI:29035"/>
        <label>2</label>
    </ligand>
</feature>
<evidence type="ECO:0000313" key="14">
    <source>
        <dbReference type="EMBL" id="SFQ29170.1"/>
    </source>
</evidence>
<comment type="similarity">
    <text evidence="1 13">Belongs to the RtcB family.</text>
</comment>
<dbReference type="InterPro" id="IPR001233">
    <property type="entry name" value="RtcB"/>
</dbReference>
<evidence type="ECO:0000256" key="9">
    <source>
        <dbReference type="ARBA" id="ARBA00049514"/>
    </source>
</evidence>
<feature type="binding site" evidence="12">
    <location>
        <position position="240"/>
    </location>
    <ligand>
        <name>Mn(2+)</name>
        <dbReference type="ChEBI" id="CHEBI:29035"/>
        <label>2</label>
    </ligand>
</feature>
<feature type="binding site" evidence="11">
    <location>
        <begin position="334"/>
        <end position="335"/>
    </location>
    <ligand>
        <name>GMP</name>
        <dbReference type="ChEBI" id="CHEBI:58115"/>
    </ligand>
</feature>
<dbReference type="Gene3D" id="3.90.1860.10">
    <property type="entry name" value="tRNA-splicing ligase RtcB"/>
    <property type="match status" value="1"/>
</dbReference>
<evidence type="ECO:0000256" key="1">
    <source>
        <dbReference type="ARBA" id="ARBA00008071"/>
    </source>
</evidence>
<dbReference type="FunFam" id="3.90.1860.10:FF:000001">
    <property type="entry name" value="tRNA-splicing ligase RtcB homolog"/>
    <property type="match status" value="1"/>
</dbReference>
<dbReference type="InterPro" id="IPR036025">
    <property type="entry name" value="RtcB-like_sf"/>
</dbReference>
<feature type="binding site" evidence="12">
    <location>
        <position position="99"/>
    </location>
    <ligand>
        <name>Mn(2+)</name>
        <dbReference type="ChEBI" id="CHEBI:29035"/>
        <label>1</label>
    </ligand>
</feature>
<dbReference type="GO" id="GO:0042245">
    <property type="term" value="P:RNA repair"/>
    <property type="evidence" value="ECO:0007669"/>
    <property type="project" value="UniProtKB-KW"/>
</dbReference>
<protein>
    <recommendedName>
        <fullName evidence="13">tRNA-splicing ligase RtcB</fullName>
        <ecNumber evidence="13">6.5.1.-</ecNumber>
    </recommendedName>
</protein>